<evidence type="ECO:0000256" key="15">
    <source>
        <dbReference type="HAMAP-Rule" id="MF_00605"/>
    </source>
</evidence>
<dbReference type="InterPro" id="IPR023148">
    <property type="entry name" value="tRNA_m1G_MeTrfase_C_sf"/>
</dbReference>
<dbReference type="GO" id="GO:0002939">
    <property type="term" value="P:tRNA N1-guanine methylation"/>
    <property type="evidence" value="ECO:0007669"/>
    <property type="project" value="TreeGrafter"/>
</dbReference>
<evidence type="ECO:0000256" key="4">
    <source>
        <dbReference type="ARBA" id="ARBA00011738"/>
    </source>
</evidence>
<dbReference type="EC" id="2.1.1.228" evidence="5 15"/>
<dbReference type="Proteomes" id="UP000231056">
    <property type="component" value="Unassembled WGS sequence"/>
</dbReference>
<evidence type="ECO:0000256" key="5">
    <source>
        <dbReference type="ARBA" id="ARBA00012807"/>
    </source>
</evidence>
<evidence type="ECO:0000256" key="14">
    <source>
        <dbReference type="ARBA" id="ARBA00047783"/>
    </source>
</evidence>
<comment type="subcellular location">
    <subcellularLocation>
        <location evidence="2 15 17">Cytoplasm</location>
    </subcellularLocation>
</comment>
<dbReference type="InterPro" id="IPR029026">
    <property type="entry name" value="tRNA_m1G_MTases_N"/>
</dbReference>
<comment type="subunit">
    <text evidence="4 15 17">Homodimer.</text>
</comment>
<sequence length="260" mass="29179">MKITIITLFPKMFAGFLEESIVKRAKETGKVDIKVVDLRIFAKNEYGSVDERPYGGGAGMVLRADIIEKAILSVKNKIPKQVQKNKIKVVLTSAKGKSYNQAKAKEFSKLGHIIIVAGHYEGVDERIMKYMDEEISVGDFILTGGELPSALIIDSVVRLIPGVLKKEEATVEESFFEVRIEDLIKACGEDKQLGLLIKNGLTKVKLLEYPHYTRPEVLEGEAVPSVLLSGNHEKIREWRLQEAYKETKNKRPDLLAIKVK</sequence>
<reference evidence="19 20" key="1">
    <citation type="submission" date="2017-09" db="EMBL/GenBank/DDBJ databases">
        <title>Depth-based differentiation of microbial function through sediment-hosted aquifers and enrichment of novel symbionts in the deep terrestrial subsurface.</title>
        <authorList>
            <person name="Probst A.J."/>
            <person name="Ladd B."/>
            <person name="Jarett J.K."/>
            <person name="Geller-Mcgrath D.E."/>
            <person name="Sieber C.M."/>
            <person name="Emerson J.B."/>
            <person name="Anantharaman K."/>
            <person name="Thomas B.C."/>
            <person name="Malmstrom R."/>
            <person name="Stieglmeier M."/>
            <person name="Klingl A."/>
            <person name="Woyke T."/>
            <person name="Ryan C.M."/>
            <person name="Banfield J.F."/>
        </authorList>
    </citation>
    <scope>NUCLEOTIDE SEQUENCE [LARGE SCALE GENOMIC DNA]</scope>
    <source>
        <strain evidence="19">CG11_big_fil_rev_8_21_14_0_20_36_8</strain>
    </source>
</reference>
<evidence type="ECO:0000256" key="7">
    <source>
        <dbReference type="ARBA" id="ARBA00022490"/>
    </source>
</evidence>
<evidence type="ECO:0000256" key="17">
    <source>
        <dbReference type="RuleBase" id="RU003464"/>
    </source>
</evidence>
<evidence type="ECO:0000313" key="19">
    <source>
        <dbReference type="EMBL" id="PIQ73811.1"/>
    </source>
</evidence>
<gene>
    <name evidence="15 19" type="primary">trmD</name>
    <name evidence="19" type="ORF">COV58_00460</name>
</gene>
<dbReference type="InterPro" id="IPR016009">
    <property type="entry name" value="tRNA_MeTrfase_TRMD/TRM10"/>
</dbReference>
<evidence type="ECO:0000256" key="9">
    <source>
        <dbReference type="ARBA" id="ARBA00022679"/>
    </source>
</evidence>
<dbReference type="AlphaFoldDB" id="A0A2M6IV21"/>
<dbReference type="Gene3D" id="3.40.1280.10">
    <property type="match status" value="1"/>
</dbReference>
<dbReference type="NCBIfam" id="TIGR00088">
    <property type="entry name" value="trmD"/>
    <property type="match status" value="1"/>
</dbReference>
<dbReference type="InterPro" id="IPR002649">
    <property type="entry name" value="tRNA_m1G_MeTrfase_TrmD"/>
</dbReference>
<dbReference type="Gene3D" id="1.10.1270.20">
    <property type="entry name" value="tRNA(m1g37)methyltransferase, domain 2"/>
    <property type="match status" value="1"/>
</dbReference>
<dbReference type="GO" id="GO:0052906">
    <property type="term" value="F:tRNA (guanine(37)-N1)-methyltransferase activity"/>
    <property type="evidence" value="ECO:0007669"/>
    <property type="project" value="UniProtKB-UniRule"/>
</dbReference>
<feature type="domain" description="tRNA methyltransferase TRMD/TRM10-type" evidence="18">
    <location>
        <begin position="1"/>
        <end position="255"/>
    </location>
</feature>
<evidence type="ECO:0000313" key="20">
    <source>
        <dbReference type="Proteomes" id="UP000231056"/>
    </source>
</evidence>
<dbReference type="EMBL" id="PCVM01000009">
    <property type="protein sequence ID" value="PIQ73811.1"/>
    <property type="molecule type" value="Genomic_DNA"/>
</dbReference>
<dbReference type="PANTHER" id="PTHR46417:SF1">
    <property type="entry name" value="TRNA (GUANINE-N(1)-)-METHYLTRANSFERASE"/>
    <property type="match status" value="1"/>
</dbReference>
<accession>A0A2M6IV21</accession>
<evidence type="ECO:0000256" key="2">
    <source>
        <dbReference type="ARBA" id="ARBA00004496"/>
    </source>
</evidence>
<evidence type="ECO:0000256" key="8">
    <source>
        <dbReference type="ARBA" id="ARBA00022603"/>
    </source>
</evidence>
<dbReference type="GO" id="GO:0005829">
    <property type="term" value="C:cytosol"/>
    <property type="evidence" value="ECO:0007669"/>
    <property type="project" value="TreeGrafter"/>
</dbReference>
<keyword evidence="7 15" id="KW-0963">Cytoplasm</keyword>
<comment type="function">
    <text evidence="1 15 17">Specifically methylates guanosine-37 in various tRNAs.</text>
</comment>
<keyword evidence="11 15" id="KW-0819">tRNA processing</keyword>
<dbReference type="InterPro" id="IPR029028">
    <property type="entry name" value="Alpha/beta_knot_MTases"/>
</dbReference>
<evidence type="ECO:0000256" key="10">
    <source>
        <dbReference type="ARBA" id="ARBA00022691"/>
    </source>
</evidence>
<dbReference type="Pfam" id="PF01746">
    <property type="entry name" value="tRNA_m1G_MT"/>
    <property type="match status" value="1"/>
</dbReference>
<evidence type="ECO:0000256" key="12">
    <source>
        <dbReference type="ARBA" id="ARBA00029736"/>
    </source>
</evidence>
<evidence type="ECO:0000256" key="13">
    <source>
        <dbReference type="ARBA" id="ARBA00033392"/>
    </source>
</evidence>
<evidence type="ECO:0000259" key="18">
    <source>
        <dbReference type="Pfam" id="PF01746"/>
    </source>
</evidence>
<proteinExistence type="inferred from homology"/>
<keyword evidence="10 15" id="KW-0949">S-adenosyl-L-methionine</keyword>
<dbReference type="PIRSF" id="PIRSF000386">
    <property type="entry name" value="tRNA_mtase"/>
    <property type="match status" value="1"/>
</dbReference>
<evidence type="ECO:0000256" key="1">
    <source>
        <dbReference type="ARBA" id="ARBA00002634"/>
    </source>
</evidence>
<feature type="binding site" evidence="15 16">
    <location>
        <position position="118"/>
    </location>
    <ligand>
        <name>S-adenosyl-L-methionine</name>
        <dbReference type="ChEBI" id="CHEBI:59789"/>
    </ligand>
</feature>
<organism evidence="19 20">
    <name type="scientific">Candidatus Roizmanbacteria bacterium CG11_big_fil_rev_8_21_14_0_20_36_8</name>
    <dbReference type="NCBI Taxonomy" id="1974856"/>
    <lineage>
        <taxon>Bacteria</taxon>
        <taxon>Candidatus Roizmaniibacteriota</taxon>
    </lineage>
</organism>
<comment type="similarity">
    <text evidence="3 15 17">Belongs to the RNA methyltransferase TrmD family.</text>
</comment>
<comment type="caution">
    <text evidence="19">The sequence shown here is derived from an EMBL/GenBank/DDBJ whole genome shotgun (WGS) entry which is preliminary data.</text>
</comment>
<name>A0A2M6IV21_9BACT</name>
<dbReference type="CDD" id="cd18080">
    <property type="entry name" value="TrmD-like"/>
    <property type="match status" value="1"/>
</dbReference>
<dbReference type="FunFam" id="3.40.1280.10:FF:000001">
    <property type="entry name" value="tRNA (guanine-N(1)-)-methyltransferase"/>
    <property type="match status" value="1"/>
</dbReference>
<evidence type="ECO:0000256" key="16">
    <source>
        <dbReference type="PIRSR" id="PIRSR000386-1"/>
    </source>
</evidence>
<comment type="catalytic activity">
    <reaction evidence="14 15 17">
        <text>guanosine(37) in tRNA + S-adenosyl-L-methionine = N(1)-methylguanosine(37) in tRNA + S-adenosyl-L-homocysteine + H(+)</text>
        <dbReference type="Rhea" id="RHEA:36899"/>
        <dbReference type="Rhea" id="RHEA-COMP:10145"/>
        <dbReference type="Rhea" id="RHEA-COMP:10147"/>
        <dbReference type="ChEBI" id="CHEBI:15378"/>
        <dbReference type="ChEBI" id="CHEBI:57856"/>
        <dbReference type="ChEBI" id="CHEBI:59789"/>
        <dbReference type="ChEBI" id="CHEBI:73542"/>
        <dbReference type="ChEBI" id="CHEBI:74269"/>
        <dbReference type="EC" id="2.1.1.228"/>
    </reaction>
</comment>
<evidence type="ECO:0000256" key="3">
    <source>
        <dbReference type="ARBA" id="ARBA00007630"/>
    </source>
</evidence>
<keyword evidence="8 15" id="KW-0489">Methyltransferase</keyword>
<feature type="binding site" evidence="15 16">
    <location>
        <begin position="137"/>
        <end position="142"/>
    </location>
    <ligand>
        <name>S-adenosyl-L-methionine</name>
        <dbReference type="ChEBI" id="CHEBI:59789"/>
    </ligand>
</feature>
<protein>
    <recommendedName>
        <fullName evidence="6 15">tRNA (guanine-N(1)-)-methyltransferase</fullName>
        <ecNumber evidence="5 15">2.1.1.228</ecNumber>
    </recommendedName>
    <alternativeName>
        <fullName evidence="12 15">M1G-methyltransferase</fullName>
    </alternativeName>
    <alternativeName>
        <fullName evidence="13 15">tRNA [GM37] methyltransferase</fullName>
    </alternativeName>
</protein>
<keyword evidence="9 15" id="KW-0808">Transferase</keyword>
<dbReference type="SUPFAM" id="SSF75217">
    <property type="entry name" value="alpha/beta knot"/>
    <property type="match status" value="2"/>
</dbReference>
<evidence type="ECO:0000256" key="11">
    <source>
        <dbReference type="ARBA" id="ARBA00022694"/>
    </source>
</evidence>
<dbReference type="HAMAP" id="MF_00605">
    <property type="entry name" value="TrmD"/>
    <property type="match status" value="1"/>
</dbReference>
<dbReference type="PANTHER" id="PTHR46417">
    <property type="entry name" value="TRNA (GUANINE-N(1)-)-METHYLTRANSFERASE"/>
    <property type="match status" value="1"/>
</dbReference>
<evidence type="ECO:0000256" key="6">
    <source>
        <dbReference type="ARBA" id="ARBA00014679"/>
    </source>
</evidence>